<reference evidence="3 4" key="1">
    <citation type="submission" date="2020-08" db="EMBL/GenBank/DDBJ databases">
        <title>Sequencing the genomes of 1000 actinobacteria strains.</title>
        <authorList>
            <person name="Klenk H.-P."/>
        </authorList>
    </citation>
    <scope>NUCLEOTIDE SEQUENCE [LARGE SCALE GENOMIC DNA]</scope>
    <source>
        <strain evidence="3 4">DSM 45790</strain>
    </source>
</reference>
<sequence length="613" mass="64800">MIHDARHSSMGVPALYRVPSHSGRGRAFEASGIDVTALGYTEEEFLLKGTAFSYRDTTTARSHGSTGPTHRNTGTGAVTVHAQAPYVTRILVRTPARRERFAGTVLVEWLHVADFVDAGVEWSYTYPELVRRGMAWVGVSAQCAGVTGSPRPVQGPAPGGLMAWDPERYGRLEHPGDDWSYDMFSQAGRVARDMFPGARLIAAGVSQAAYRLTTYINKIDPLDRVFDGFLAHSRVGAAAPLALPDRPERTDWRPVPFRDDLRVPVLALQTETDVVTLGYMAARQPDGERFRLWEVAGAAHNDTYIDAATSGAVTSAVLASGALPGLASGALPHHPHETFPGRTHDPLPGLAPGALPDRRPHGPGHTSETFPGFTSRALPEPASEAFPGRPSGAFPGHPSGALPGPAPEAFAEPAAGAFRGPTGGSSSGRTGSSRGLTSGSSPDLAAGFAAGPAAGAAAMAAALAPRTRACGLDFPYLVNSAPQHHYVAKAALYHLDRWIRDDIPPPHAPRLATVSGSPPALVRDAYGNTLGGIRTPWMDAPTAVLTGISPDDGLLERLFGLTVPFSKEILATLYADDATYRAAFTKATDTAVHEGFLLDSDAPLIKSWPSPPR</sequence>
<feature type="compositionally biased region" description="Basic and acidic residues" evidence="1">
    <location>
        <begin position="334"/>
        <end position="345"/>
    </location>
</feature>
<evidence type="ECO:0000256" key="1">
    <source>
        <dbReference type="SAM" id="MobiDB-lite"/>
    </source>
</evidence>
<dbReference type="Pfam" id="PF20091">
    <property type="entry name" value="Abhydrolase_10"/>
    <property type="match status" value="2"/>
</dbReference>
<dbReference type="EMBL" id="JACHBR010000001">
    <property type="protein sequence ID" value="MBB5629016.1"/>
    <property type="molecule type" value="Genomic_DNA"/>
</dbReference>
<dbReference type="Proteomes" id="UP000588112">
    <property type="component" value="Unassembled WGS sequence"/>
</dbReference>
<evidence type="ECO:0000259" key="2">
    <source>
        <dbReference type="Pfam" id="PF20091"/>
    </source>
</evidence>
<accession>A0A7W9DRY6</accession>
<gene>
    <name evidence="3" type="ORF">BJ981_004715</name>
</gene>
<dbReference type="RefSeq" id="WP_184613842.1">
    <property type="nucleotide sequence ID" value="NZ_BOOS01000002.1"/>
</dbReference>
<evidence type="ECO:0000313" key="3">
    <source>
        <dbReference type="EMBL" id="MBB5629016.1"/>
    </source>
</evidence>
<name>A0A7W9DRY6_9ACTN</name>
<feature type="compositionally biased region" description="Low complexity" evidence="1">
    <location>
        <begin position="400"/>
        <end position="420"/>
    </location>
</feature>
<feature type="domain" description="Alpha/beta hydrolase" evidence="2">
    <location>
        <begin position="477"/>
        <end position="603"/>
    </location>
</feature>
<comment type="caution">
    <text evidence="3">The sequence shown here is derived from an EMBL/GenBank/DDBJ whole genome shotgun (WGS) entry which is preliminary data.</text>
</comment>
<dbReference type="AlphaFoldDB" id="A0A7W9DRY6"/>
<feature type="region of interest" description="Disordered" evidence="1">
    <location>
        <begin position="329"/>
        <end position="440"/>
    </location>
</feature>
<feature type="compositionally biased region" description="Low complexity" evidence="1">
    <location>
        <begin position="346"/>
        <end position="355"/>
    </location>
</feature>
<proteinExistence type="predicted"/>
<feature type="compositionally biased region" description="Low complexity" evidence="1">
    <location>
        <begin position="427"/>
        <end position="440"/>
    </location>
</feature>
<organism evidence="3 4">
    <name type="scientific">Sphaerisporangium krabiense</name>
    <dbReference type="NCBI Taxonomy" id="763782"/>
    <lineage>
        <taxon>Bacteria</taxon>
        <taxon>Bacillati</taxon>
        <taxon>Actinomycetota</taxon>
        <taxon>Actinomycetes</taxon>
        <taxon>Streptosporangiales</taxon>
        <taxon>Streptosporangiaceae</taxon>
        <taxon>Sphaerisporangium</taxon>
    </lineage>
</organism>
<keyword evidence="4" id="KW-1185">Reference proteome</keyword>
<protein>
    <recommendedName>
        <fullName evidence="2">Alpha/beta hydrolase domain-containing protein</fullName>
    </recommendedName>
</protein>
<feature type="domain" description="Alpha/beta hydrolase" evidence="2">
    <location>
        <begin position="23"/>
        <end position="307"/>
    </location>
</feature>
<evidence type="ECO:0000313" key="4">
    <source>
        <dbReference type="Proteomes" id="UP000588112"/>
    </source>
</evidence>
<dbReference type="InterPro" id="IPR045394">
    <property type="entry name" value="Abhydrolase_dom"/>
</dbReference>